<dbReference type="AlphaFoldDB" id="A0ABD3Y3A6"/>
<dbReference type="InterPro" id="IPR007084">
    <property type="entry name" value="BRICHOS_dom"/>
</dbReference>
<accession>A0ABD3Y3A6</accession>
<evidence type="ECO:0000313" key="5">
    <source>
        <dbReference type="Proteomes" id="UP001634394"/>
    </source>
</evidence>
<gene>
    <name evidence="4" type="ORF">ACJMK2_004427</name>
</gene>
<keyword evidence="1" id="KW-1015">Disulfide bond</keyword>
<protein>
    <recommendedName>
        <fullName evidence="3">BRICHOS domain-containing protein</fullName>
    </recommendedName>
</protein>
<proteinExistence type="predicted"/>
<evidence type="ECO:0000256" key="1">
    <source>
        <dbReference type="ARBA" id="ARBA00023157"/>
    </source>
</evidence>
<dbReference type="EMBL" id="JBJQND010000001">
    <property type="protein sequence ID" value="KAL3892195.1"/>
    <property type="molecule type" value="Genomic_DNA"/>
</dbReference>
<reference evidence="4 5" key="1">
    <citation type="submission" date="2024-11" db="EMBL/GenBank/DDBJ databases">
        <title>Chromosome-level genome assembly of the freshwater bivalve Anodonta woodiana.</title>
        <authorList>
            <person name="Chen X."/>
        </authorList>
    </citation>
    <scope>NUCLEOTIDE SEQUENCE [LARGE SCALE GENOMIC DNA]</scope>
    <source>
        <strain evidence="4">MN2024</strain>
        <tissue evidence="4">Gills</tissue>
    </source>
</reference>
<keyword evidence="2" id="KW-0812">Transmembrane</keyword>
<keyword evidence="2" id="KW-0472">Membrane</keyword>
<keyword evidence="5" id="KW-1185">Reference proteome</keyword>
<sequence>MKPMANEMKADLSTITVQAAMEPKSPEELKEKRKRLRIIAIAVVVLVIVVVAAIITAVCVAGKQAEENIKTAMLPYKDESGKSSTQKVTSLFVYRPEQMSKQSCFLTAVNTSYLLSPDKMKSVFGQQTAADVSSQPPHNDYFISTNVVVPNKDFLSPLSKELCKDTEVIWMVPKPDCVDTSSTRAKRYCYYRYICYYYVYNGYVYYECYWVYYCE</sequence>
<evidence type="ECO:0000256" key="2">
    <source>
        <dbReference type="SAM" id="Phobius"/>
    </source>
</evidence>
<name>A0ABD3Y3A6_SINWO</name>
<comment type="caution">
    <text evidence="4">The sequence shown here is derived from an EMBL/GenBank/DDBJ whole genome shotgun (WGS) entry which is preliminary data.</text>
</comment>
<evidence type="ECO:0000259" key="3">
    <source>
        <dbReference type="Pfam" id="PF04089"/>
    </source>
</evidence>
<feature type="domain" description="BRICHOS" evidence="3">
    <location>
        <begin position="99"/>
        <end position="170"/>
    </location>
</feature>
<feature type="transmembrane region" description="Helical" evidence="2">
    <location>
        <begin position="38"/>
        <end position="58"/>
    </location>
</feature>
<evidence type="ECO:0000313" key="4">
    <source>
        <dbReference type="EMBL" id="KAL3892195.1"/>
    </source>
</evidence>
<dbReference type="Proteomes" id="UP001634394">
    <property type="component" value="Unassembled WGS sequence"/>
</dbReference>
<keyword evidence="2" id="KW-1133">Transmembrane helix</keyword>
<organism evidence="4 5">
    <name type="scientific">Sinanodonta woodiana</name>
    <name type="common">Chinese pond mussel</name>
    <name type="synonym">Anodonta woodiana</name>
    <dbReference type="NCBI Taxonomy" id="1069815"/>
    <lineage>
        <taxon>Eukaryota</taxon>
        <taxon>Metazoa</taxon>
        <taxon>Spiralia</taxon>
        <taxon>Lophotrochozoa</taxon>
        <taxon>Mollusca</taxon>
        <taxon>Bivalvia</taxon>
        <taxon>Autobranchia</taxon>
        <taxon>Heteroconchia</taxon>
        <taxon>Palaeoheterodonta</taxon>
        <taxon>Unionida</taxon>
        <taxon>Unionoidea</taxon>
        <taxon>Unionidae</taxon>
        <taxon>Unioninae</taxon>
        <taxon>Sinanodonta</taxon>
    </lineage>
</organism>
<dbReference type="Pfam" id="PF04089">
    <property type="entry name" value="BRICHOS"/>
    <property type="match status" value="1"/>
</dbReference>